<keyword evidence="3" id="KW-1185">Reference proteome</keyword>
<sequence>MPIFEFRCLPCGTRFEKLQKGDTTELPNCPICGASEVEKVLSPFAATGNSKCTPIG</sequence>
<proteinExistence type="predicted"/>
<gene>
    <name evidence="2" type="ORF">GMLC_44210</name>
</gene>
<feature type="domain" description="Putative regulatory protein FmdB zinc ribbon" evidence="1">
    <location>
        <begin position="1"/>
        <end position="42"/>
    </location>
</feature>
<dbReference type="NCBIfam" id="TIGR02605">
    <property type="entry name" value="CxxC_CxxC_SSSS"/>
    <property type="match status" value="1"/>
</dbReference>
<dbReference type="InterPro" id="IPR013429">
    <property type="entry name" value="Regulatory_FmdB_Zinc_ribbon"/>
</dbReference>
<evidence type="ECO:0000313" key="2">
    <source>
        <dbReference type="EMBL" id="GFO70842.1"/>
    </source>
</evidence>
<reference evidence="3" key="1">
    <citation type="submission" date="2020-06" db="EMBL/GenBank/DDBJ databases">
        <title>Draft genomic sequecing of Geomonas sp. Red745.</title>
        <authorList>
            <person name="Itoh H."/>
            <person name="Xu Z.X."/>
            <person name="Ushijima N."/>
            <person name="Masuda Y."/>
            <person name="Shiratori Y."/>
            <person name="Senoo K."/>
        </authorList>
    </citation>
    <scope>NUCLEOTIDE SEQUENCE [LARGE SCALE GENOMIC DNA]</scope>
    <source>
        <strain evidence="3">Red745</strain>
    </source>
</reference>
<protein>
    <recommendedName>
        <fullName evidence="1">Putative regulatory protein FmdB zinc ribbon domain-containing protein</fullName>
    </recommendedName>
</protein>
<dbReference type="SMART" id="SM00834">
    <property type="entry name" value="CxxC_CXXC_SSSS"/>
    <property type="match status" value="1"/>
</dbReference>
<name>A0A6V8NDY4_9BACT</name>
<evidence type="ECO:0000259" key="1">
    <source>
        <dbReference type="SMART" id="SM00834"/>
    </source>
</evidence>
<dbReference type="EMBL" id="BLXZ01000013">
    <property type="protein sequence ID" value="GFO70842.1"/>
    <property type="molecule type" value="Genomic_DNA"/>
</dbReference>
<comment type="caution">
    <text evidence="2">The sequence shown here is derived from an EMBL/GenBank/DDBJ whole genome shotgun (WGS) entry which is preliminary data.</text>
</comment>
<dbReference type="Pfam" id="PF09723">
    <property type="entry name" value="Zn_ribbon_8"/>
    <property type="match status" value="1"/>
</dbReference>
<organism evidence="2 3">
    <name type="scientific">Geomonas limicola</name>
    <dbReference type="NCBI Taxonomy" id="2740186"/>
    <lineage>
        <taxon>Bacteria</taxon>
        <taxon>Pseudomonadati</taxon>
        <taxon>Thermodesulfobacteriota</taxon>
        <taxon>Desulfuromonadia</taxon>
        <taxon>Geobacterales</taxon>
        <taxon>Geobacteraceae</taxon>
        <taxon>Geomonas</taxon>
    </lineage>
</organism>
<dbReference type="Proteomes" id="UP000587586">
    <property type="component" value="Unassembled WGS sequence"/>
</dbReference>
<dbReference type="RefSeq" id="WP_183363453.1">
    <property type="nucleotide sequence ID" value="NZ_BLXZ01000013.1"/>
</dbReference>
<evidence type="ECO:0000313" key="3">
    <source>
        <dbReference type="Proteomes" id="UP000587586"/>
    </source>
</evidence>
<accession>A0A6V8NDY4</accession>
<dbReference type="AlphaFoldDB" id="A0A6V8NDY4"/>